<comment type="caution">
    <text evidence="3">The sequence shown here is derived from an EMBL/GenBank/DDBJ whole genome shotgun (WGS) entry which is preliminary data.</text>
</comment>
<dbReference type="CDD" id="cd11614">
    <property type="entry name" value="SAF_CpaB_FlgA_like"/>
    <property type="match status" value="1"/>
</dbReference>
<name>A0A7X0EXW0_9ACTN</name>
<organism evidence="3 4">
    <name type="scientific">Nonomuraea muscovyensis</name>
    <dbReference type="NCBI Taxonomy" id="1124761"/>
    <lineage>
        <taxon>Bacteria</taxon>
        <taxon>Bacillati</taxon>
        <taxon>Actinomycetota</taxon>
        <taxon>Actinomycetes</taxon>
        <taxon>Streptosporangiales</taxon>
        <taxon>Streptosporangiaceae</taxon>
        <taxon>Nonomuraea</taxon>
    </lineage>
</organism>
<feature type="compositionally biased region" description="Low complexity" evidence="1">
    <location>
        <begin position="15"/>
        <end position="28"/>
    </location>
</feature>
<dbReference type="Pfam" id="PF08666">
    <property type="entry name" value="SAF"/>
    <property type="match status" value="1"/>
</dbReference>
<gene>
    <name evidence="3" type="ORF">FHU36_001709</name>
</gene>
<evidence type="ECO:0000256" key="1">
    <source>
        <dbReference type="SAM" id="MobiDB-lite"/>
    </source>
</evidence>
<evidence type="ECO:0000313" key="3">
    <source>
        <dbReference type="EMBL" id="MBB6345200.1"/>
    </source>
</evidence>
<evidence type="ECO:0000259" key="2">
    <source>
        <dbReference type="SMART" id="SM00858"/>
    </source>
</evidence>
<dbReference type="AlphaFoldDB" id="A0A7X0EXW0"/>
<protein>
    <recommendedName>
        <fullName evidence="2">SAF domain-containing protein</fullName>
    </recommendedName>
</protein>
<dbReference type="Proteomes" id="UP000583800">
    <property type="component" value="Unassembled WGS sequence"/>
</dbReference>
<feature type="domain" description="SAF" evidence="2">
    <location>
        <begin position="104"/>
        <end position="161"/>
    </location>
</feature>
<dbReference type="InterPro" id="IPR013974">
    <property type="entry name" value="SAF"/>
</dbReference>
<proteinExistence type="predicted"/>
<evidence type="ECO:0000313" key="4">
    <source>
        <dbReference type="Proteomes" id="UP000583800"/>
    </source>
</evidence>
<accession>A0A7X0EXW0</accession>
<feature type="region of interest" description="Disordered" evidence="1">
    <location>
        <begin position="1"/>
        <end position="76"/>
    </location>
</feature>
<reference evidence="3 4" key="1">
    <citation type="submission" date="2020-08" db="EMBL/GenBank/DDBJ databases">
        <title>Sequencing the genomes of 1000 actinobacteria strains.</title>
        <authorList>
            <person name="Klenk H.-P."/>
        </authorList>
    </citation>
    <scope>NUCLEOTIDE SEQUENCE [LARGE SCALE GENOMIC DNA]</scope>
    <source>
        <strain evidence="3 4">DSM 45913</strain>
    </source>
</reference>
<dbReference type="RefSeq" id="WP_185083192.1">
    <property type="nucleotide sequence ID" value="NZ_JACHJB010000001.1"/>
</dbReference>
<sequence length="254" mass="26332">MTGSRALVSPLTHRPAGPAQAPPSGGSPDHLDSLRRHLADRSPGDWRLAGRRRGNRRFADGRPGNPRLAGRRPGDRRRRRAIAALLASTGVLLGYSALRPAPGTPVLVAARDLSPGVLRAGDLRPVPLHHPPDGAIRSDAVGRVLTGPMRRGEPLTDARLLHSLRLPPGTVATPVRISDADVARLISPGSTIGVLAAWEGQAAQLVADDVRVVTVPETDDGKGALVVLATTPAQAGTLAAAQAGGHLSITIKPG</sequence>
<feature type="compositionally biased region" description="Basic and acidic residues" evidence="1">
    <location>
        <begin position="29"/>
        <end position="44"/>
    </location>
</feature>
<keyword evidence="4" id="KW-1185">Reference proteome</keyword>
<dbReference type="EMBL" id="JACHJB010000001">
    <property type="protein sequence ID" value="MBB6345200.1"/>
    <property type="molecule type" value="Genomic_DNA"/>
</dbReference>
<dbReference type="SMART" id="SM00858">
    <property type="entry name" value="SAF"/>
    <property type="match status" value="1"/>
</dbReference>